<reference evidence="2" key="3">
    <citation type="submission" date="2015-06" db="UniProtKB">
        <authorList>
            <consortium name="EnsemblMetazoa"/>
        </authorList>
    </citation>
    <scope>IDENTIFICATION</scope>
</reference>
<dbReference type="AlphaFoldDB" id="T1FG70"/>
<reference evidence="1 3" key="2">
    <citation type="journal article" date="2013" name="Nature">
        <title>Insights into bilaterian evolution from three spiralian genomes.</title>
        <authorList>
            <person name="Simakov O."/>
            <person name="Marletaz F."/>
            <person name="Cho S.J."/>
            <person name="Edsinger-Gonzales E."/>
            <person name="Havlak P."/>
            <person name="Hellsten U."/>
            <person name="Kuo D.H."/>
            <person name="Larsson T."/>
            <person name="Lv J."/>
            <person name="Arendt D."/>
            <person name="Savage R."/>
            <person name="Osoegawa K."/>
            <person name="de Jong P."/>
            <person name="Grimwood J."/>
            <person name="Chapman J.A."/>
            <person name="Shapiro H."/>
            <person name="Aerts A."/>
            <person name="Otillar R.P."/>
            <person name="Terry A.Y."/>
            <person name="Boore J.L."/>
            <person name="Grigoriev I.V."/>
            <person name="Lindberg D.R."/>
            <person name="Seaver E.C."/>
            <person name="Weisblat D.A."/>
            <person name="Putnam N.H."/>
            <person name="Rokhsar D.S."/>
        </authorList>
    </citation>
    <scope>NUCLEOTIDE SEQUENCE</scope>
</reference>
<dbReference type="GeneID" id="20207819"/>
<dbReference type="HOGENOM" id="CLU_776792_0_0_1"/>
<dbReference type="InParanoid" id="T1FG70"/>
<protein>
    <submittedName>
        <fullName evidence="1 2">Uncharacterized protein</fullName>
    </submittedName>
</protein>
<dbReference type="SUPFAM" id="SSF74853">
    <property type="entry name" value="Lamin A/C globular tail domain"/>
    <property type="match status" value="1"/>
</dbReference>
<dbReference type="RefSeq" id="XP_009028260.1">
    <property type="nucleotide sequence ID" value="XM_009030012.1"/>
</dbReference>
<organism evidence="2 3">
    <name type="scientific">Helobdella robusta</name>
    <name type="common">Californian leech</name>
    <dbReference type="NCBI Taxonomy" id="6412"/>
    <lineage>
        <taxon>Eukaryota</taxon>
        <taxon>Metazoa</taxon>
        <taxon>Spiralia</taxon>
        <taxon>Lophotrochozoa</taxon>
        <taxon>Annelida</taxon>
        <taxon>Clitellata</taxon>
        <taxon>Hirudinea</taxon>
        <taxon>Rhynchobdellida</taxon>
        <taxon>Glossiphoniidae</taxon>
        <taxon>Helobdella</taxon>
    </lineage>
</organism>
<dbReference type="EMBL" id="AMQM01007342">
    <property type="status" value="NOT_ANNOTATED_CDS"/>
    <property type="molecule type" value="Genomic_DNA"/>
</dbReference>
<evidence type="ECO:0000313" key="1">
    <source>
        <dbReference type="EMBL" id="ESN93620.1"/>
    </source>
</evidence>
<dbReference type="InterPro" id="IPR036415">
    <property type="entry name" value="Lamin_tail_dom_sf"/>
</dbReference>
<dbReference type="KEGG" id="hro:HELRODRAFT_180710"/>
<sequence>MMQIKSQEEGTDPDDLDESVKTTAMLSNLCNIQAKVNKISEKMRELADMNHSGMNTVTRINRFQDQLEQLQCMVSQDLYKTGEVARCQYKLINDIERFMDMLKCEETRLRSICYDLPQEAPQQPQFQLKCCCNMRQRPSQQQSQLEQGSKSDCCYQQESHAKSGDHDQCLTSGFQKTRGGSNCPGSQGMGESNCCGCQKEEKCNCYRPQGTCEFNSQGQGIREMNPSSNQSLPISMCGIANNRRFKSVVYISDLHPMGKFVKISNADRDRIIKSDSCPGREYYLHFRFPLRVQLPPADHVKVWSACFDPGVCKSPADFVALGVSRQSPGLKDRELTPDPAIKNFRTFQNILKLIITF</sequence>
<gene>
    <name evidence="2" type="primary">20207819</name>
    <name evidence="1" type="ORF">HELRODRAFT_180710</name>
</gene>
<evidence type="ECO:0000313" key="2">
    <source>
        <dbReference type="EnsemblMetazoa" id="HelroP180710"/>
    </source>
</evidence>
<keyword evidence="3" id="KW-1185">Reference proteome</keyword>
<dbReference type="CTD" id="20207819"/>
<evidence type="ECO:0000313" key="3">
    <source>
        <dbReference type="Proteomes" id="UP000015101"/>
    </source>
</evidence>
<dbReference type="EMBL" id="KB097599">
    <property type="protein sequence ID" value="ESN93620.1"/>
    <property type="molecule type" value="Genomic_DNA"/>
</dbReference>
<proteinExistence type="predicted"/>
<dbReference type="Proteomes" id="UP000015101">
    <property type="component" value="Unassembled WGS sequence"/>
</dbReference>
<dbReference type="EnsemblMetazoa" id="HelroT180710">
    <property type="protein sequence ID" value="HelroP180710"/>
    <property type="gene ID" value="HelroG180710"/>
</dbReference>
<name>T1FG70_HELRO</name>
<accession>T1FG70</accession>
<reference evidence="3" key="1">
    <citation type="submission" date="2012-12" db="EMBL/GenBank/DDBJ databases">
        <authorList>
            <person name="Hellsten U."/>
            <person name="Grimwood J."/>
            <person name="Chapman J.A."/>
            <person name="Shapiro H."/>
            <person name="Aerts A."/>
            <person name="Otillar R.P."/>
            <person name="Terry A.Y."/>
            <person name="Boore J.L."/>
            <person name="Simakov O."/>
            <person name="Marletaz F."/>
            <person name="Cho S.-J."/>
            <person name="Edsinger-Gonzales E."/>
            <person name="Havlak P."/>
            <person name="Kuo D.-H."/>
            <person name="Larsson T."/>
            <person name="Lv J."/>
            <person name="Arendt D."/>
            <person name="Savage R."/>
            <person name="Osoegawa K."/>
            <person name="de Jong P."/>
            <person name="Lindberg D.R."/>
            <person name="Seaver E.C."/>
            <person name="Weisblat D.A."/>
            <person name="Putnam N.H."/>
            <person name="Grigoriev I.V."/>
            <person name="Rokhsar D.S."/>
        </authorList>
    </citation>
    <scope>NUCLEOTIDE SEQUENCE</scope>
</reference>